<organism evidence="2 3">
    <name type="scientific">Stappia indica</name>
    <dbReference type="NCBI Taxonomy" id="538381"/>
    <lineage>
        <taxon>Bacteria</taxon>
        <taxon>Pseudomonadati</taxon>
        <taxon>Pseudomonadota</taxon>
        <taxon>Alphaproteobacteria</taxon>
        <taxon>Hyphomicrobiales</taxon>
        <taxon>Stappiaceae</taxon>
        <taxon>Stappia</taxon>
    </lineage>
</organism>
<name>A0A285TDA7_9HYPH</name>
<feature type="region of interest" description="Disordered" evidence="1">
    <location>
        <begin position="1"/>
        <end position="23"/>
    </location>
</feature>
<dbReference type="NCBIfam" id="TIGR04099">
    <property type="entry name" value="biosn_Pnap_2097"/>
    <property type="match status" value="1"/>
</dbReference>
<dbReference type="STRING" id="538381.GCA_001696535_02410"/>
<sequence>MTLQERNRPRPQPGVPSHRDRATGWASTHRVHLGMPHLAFSGLSEAWLLKELGHRHWIQLARMAEYDFPDFYDEAGHTVYAAFRSVRIEGARFDLAKENDTLVIRSSLFRLSRTQVQSEHRLSIGGALLGVVRMVSVFVHRNGQTSNRSVVRVEIQGLPPVSEASKPDLANGGVDGTLWTWDEGAIVAADHRPQLFFPCPSQDFNGAGFLYFANVPAFVDRAEWNVDPDFARNAITRWRSVAYHANIDPGEAISIELVDFERDDLMWRHRCRVTRATDGKHMADVLSVRSRVEVAGSRRVAARQEVGCADRPDC</sequence>
<keyword evidence="3" id="KW-1185">Reference proteome</keyword>
<evidence type="ECO:0000313" key="2">
    <source>
        <dbReference type="EMBL" id="SOC17913.1"/>
    </source>
</evidence>
<dbReference type="Proteomes" id="UP000219331">
    <property type="component" value="Unassembled WGS sequence"/>
</dbReference>
<accession>A0A285TDA7</accession>
<protein>
    <submittedName>
        <fullName evidence="2">Probable biosynthetic protein, Pnap_2097 family</fullName>
    </submittedName>
</protein>
<evidence type="ECO:0000256" key="1">
    <source>
        <dbReference type="SAM" id="MobiDB-lite"/>
    </source>
</evidence>
<dbReference type="Gene3D" id="3.10.129.10">
    <property type="entry name" value="Hotdog Thioesterase"/>
    <property type="match status" value="1"/>
</dbReference>
<reference evidence="2 3" key="1">
    <citation type="submission" date="2017-08" db="EMBL/GenBank/DDBJ databases">
        <authorList>
            <person name="de Groot N.N."/>
        </authorList>
    </citation>
    <scope>NUCLEOTIDE SEQUENCE [LARGE SCALE GENOMIC DNA]</scope>
    <source>
        <strain evidence="2 3">USBA 352</strain>
    </source>
</reference>
<dbReference type="NCBIfam" id="TIGR04098">
    <property type="entry name" value="LnmK_bifunc"/>
    <property type="match status" value="1"/>
</dbReference>
<dbReference type="EMBL" id="OBML01000009">
    <property type="protein sequence ID" value="SOC17913.1"/>
    <property type="molecule type" value="Genomic_DNA"/>
</dbReference>
<dbReference type="InterPro" id="IPR024091">
    <property type="entry name" value="LnmK-like_bifun_acyl/decarbox"/>
</dbReference>
<dbReference type="AlphaFoldDB" id="A0A285TDA7"/>
<gene>
    <name evidence="2" type="ORF">SAMN05421512_109130</name>
</gene>
<evidence type="ECO:0000313" key="3">
    <source>
        <dbReference type="Proteomes" id="UP000219331"/>
    </source>
</evidence>
<proteinExistence type="predicted"/>